<dbReference type="AlphaFoldDB" id="A0AAW0R806"/>
<accession>A0AAW0R806</accession>
<dbReference type="InterPro" id="IPR038883">
    <property type="entry name" value="AN11006-like"/>
</dbReference>
<comment type="caution">
    <text evidence="1">The sequence shown here is derived from an EMBL/GenBank/DDBJ whole genome shotgun (WGS) entry which is preliminary data.</text>
</comment>
<evidence type="ECO:0000313" key="2">
    <source>
        <dbReference type="Proteomes" id="UP001392437"/>
    </source>
</evidence>
<dbReference type="Proteomes" id="UP001392437">
    <property type="component" value="Unassembled WGS sequence"/>
</dbReference>
<sequence>MQAPPVGFLDLPREIRDDIYSLLLTDVQISKPALGGDVHLQILRANRQIGHEAREIFCKTNRFVRLSLDLRKRNTDVFESMIDSLYSNVPLIRKDGGLLNAFKGFIMTYEISEPQYEILEAHYGTSEANEIPKPILHQEFVMLHQDFRLLCLYLQNFMCTATFANKTNHSITLHNPVKDIDTSFPTVHQQEEFLAPFSELRGFKKIFLQGTIDSTVAVQTIGKVCKKPEEIKRDRILQELRIQDRLGDEYLQQDDLDKSSKIWTDACNRIDLLGRRVFKSSKRFGYPPASKLWVDQIQELFFELNRKLAINTIRTIEANDDPALVSRISHLTVHRINRVMNVRASRKANWKPSTVQKADMLRQMAVIHRLNGHLWAPLGSFGRHQRRL</sequence>
<dbReference type="PANTHER" id="PTHR42085:SF2">
    <property type="entry name" value="F-BOX DOMAIN-CONTAINING PROTEIN"/>
    <property type="match status" value="1"/>
</dbReference>
<keyword evidence="2" id="KW-1185">Reference proteome</keyword>
<proteinExistence type="predicted"/>
<evidence type="ECO:0000313" key="1">
    <source>
        <dbReference type="EMBL" id="KAK8130004.1"/>
    </source>
</evidence>
<name>A0AAW0R806_9PEZI</name>
<gene>
    <name evidence="1" type="ORF">PG999_002384</name>
</gene>
<dbReference type="PANTHER" id="PTHR42085">
    <property type="entry name" value="F-BOX DOMAIN-CONTAINING PROTEIN"/>
    <property type="match status" value="1"/>
</dbReference>
<protein>
    <submittedName>
        <fullName evidence="1">Uncharacterized protein</fullName>
    </submittedName>
</protein>
<organism evidence="1 2">
    <name type="scientific">Apiospora kogelbergensis</name>
    <dbReference type="NCBI Taxonomy" id="1337665"/>
    <lineage>
        <taxon>Eukaryota</taxon>
        <taxon>Fungi</taxon>
        <taxon>Dikarya</taxon>
        <taxon>Ascomycota</taxon>
        <taxon>Pezizomycotina</taxon>
        <taxon>Sordariomycetes</taxon>
        <taxon>Xylariomycetidae</taxon>
        <taxon>Amphisphaeriales</taxon>
        <taxon>Apiosporaceae</taxon>
        <taxon>Apiospora</taxon>
    </lineage>
</organism>
<reference evidence="1 2" key="1">
    <citation type="submission" date="2023-01" db="EMBL/GenBank/DDBJ databases">
        <title>Analysis of 21 Apiospora genomes using comparative genomics revels a genus with tremendous synthesis potential of carbohydrate active enzymes and secondary metabolites.</title>
        <authorList>
            <person name="Sorensen T."/>
        </authorList>
    </citation>
    <scope>NUCLEOTIDE SEQUENCE [LARGE SCALE GENOMIC DNA]</scope>
    <source>
        <strain evidence="1 2">CBS 117206</strain>
    </source>
</reference>
<dbReference type="EMBL" id="JAQQWP010000002">
    <property type="protein sequence ID" value="KAK8130004.1"/>
    <property type="molecule type" value="Genomic_DNA"/>
</dbReference>